<dbReference type="AlphaFoldDB" id="A0A0L0GF20"/>
<feature type="compositionally biased region" description="Basic residues" evidence="1">
    <location>
        <begin position="146"/>
        <end position="156"/>
    </location>
</feature>
<feature type="region of interest" description="Disordered" evidence="1">
    <location>
        <begin position="74"/>
        <end position="243"/>
    </location>
</feature>
<evidence type="ECO:0000256" key="1">
    <source>
        <dbReference type="SAM" id="MobiDB-lite"/>
    </source>
</evidence>
<dbReference type="EMBL" id="KQ241603">
    <property type="protein sequence ID" value="KNC87630.1"/>
    <property type="molecule type" value="Genomic_DNA"/>
</dbReference>
<dbReference type="Proteomes" id="UP000054560">
    <property type="component" value="Unassembled WGS sequence"/>
</dbReference>
<accession>A0A0L0GF20</accession>
<proteinExistence type="predicted"/>
<gene>
    <name evidence="2" type="ORF">SARC_00261</name>
</gene>
<organism evidence="2 3">
    <name type="scientific">Sphaeroforma arctica JP610</name>
    <dbReference type="NCBI Taxonomy" id="667725"/>
    <lineage>
        <taxon>Eukaryota</taxon>
        <taxon>Ichthyosporea</taxon>
        <taxon>Ichthyophonida</taxon>
        <taxon>Sphaeroforma</taxon>
    </lineage>
</organism>
<feature type="compositionally biased region" description="Basic and acidic residues" evidence="1">
    <location>
        <begin position="169"/>
        <end position="178"/>
    </location>
</feature>
<feature type="compositionally biased region" description="Polar residues" evidence="1">
    <location>
        <begin position="210"/>
        <end position="221"/>
    </location>
</feature>
<dbReference type="GeneID" id="25900765"/>
<dbReference type="RefSeq" id="XP_014161532.1">
    <property type="nucleotide sequence ID" value="XM_014306057.1"/>
</dbReference>
<evidence type="ECO:0000313" key="2">
    <source>
        <dbReference type="EMBL" id="KNC87630.1"/>
    </source>
</evidence>
<feature type="compositionally biased region" description="Polar residues" evidence="1">
    <location>
        <begin position="76"/>
        <end position="91"/>
    </location>
</feature>
<reference evidence="2 3" key="1">
    <citation type="submission" date="2011-02" db="EMBL/GenBank/DDBJ databases">
        <title>The Genome Sequence of Sphaeroforma arctica JP610.</title>
        <authorList>
            <consortium name="The Broad Institute Genome Sequencing Platform"/>
            <person name="Russ C."/>
            <person name="Cuomo C."/>
            <person name="Young S.K."/>
            <person name="Zeng Q."/>
            <person name="Gargeya S."/>
            <person name="Alvarado L."/>
            <person name="Berlin A."/>
            <person name="Chapman S.B."/>
            <person name="Chen Z."/>
            <person name="Freedman E."/>
            <person name="Gellesch M."/>
            <person name="Goldberg J."/>
            <person name="Griggs A."/>
            <person name="Gujja S."/>
            <person name="Heilman E."/>
            <person name="Heiman D."/>
            <person name="Howarth C."/>
            <person name="Mehta T."/>
            <person name="Neiman D."/>
            <person name="Pearson M."/>
            <person name="Roberts A."/>
            <person name="Saif S."/>
            <person name="Shea T."/>
            <person name="Shenoy N."/>
            <person name="Sisk P."/>
            <person name="Stolte C."/>
            <person name="Sykes S."/>
            <person name="White J."/>
            <person name="Yandava C."/>
            <person name="Burger G."/>
            <person name="Gray M.W."/>
            <person name="Holland P.W.H."/>
            <person name="King N."/>
            <person name="Lang F.B.F."/>
            <person name="Roger A.J."/>
            <person name="Ruiz-Trillo I."/>
            <person name="Haas B."/>
            <person name="Nusbaum C."/>
            <person name="Birren B."/>
        </authorList>
    </citation>
    <scope>NUCLEOTIDE SEQUENCE [LARGE SCALE GENOMIC DNA]</scope>
    <source>
        <strain evidence="2 3">JP610</strain>
    </source>
</reference>
<sequence>MNVAELPRQASRWIRFYLYCDMVNGLNIHCLTGVIKVDKVTKGFYETIEIYEPIMEGLVKLKVTQQRPTVKVSIRLAQTETSNGRRSGQQRKGNEGGGNKRADGTRERGEGPYKRVEGSNIHHERVNQRKEGTNKEELRKEQSGSKPKRTHRKKPHAASGANGPNDQKVGGESRRKISGDNTTTAGTGRPRNKPSSANRNKHKPPRDNSNHQNNPSGSKASGRNAHQGDMQAPVVNGTAAGNG</sequence>
<keyword evidence="3" id="KW-1185">Reference proteome</keyword>
<feature type="compositionally biased region" description="Basic and acidic residues" evidence="1">
    <location>
        <begin position="92"/>
        <end position="143"/>
    </location>
</feature>
<protein>
    <submittedName>
        <fullName evidence="2">Uncharacterized protein</fullName>
    </submittedName>
</protein>
<name>A0A0L0GF20_9EUKA</name>
<evidence type="ECO:0000313" key="3">
    <source>
        <dbReference type="Proteomes" id="UP000054560"/>
    </source>
</evidence>